<dbReference type="OrthoDB" id="2306919at2759"/>
<dbReference type="EMBL" id="KV426220">
    <property type="protein sequence ID" value="KZV84542.1"/>
    <property type="molecule type" value="Genomic_DNA"/>
</dbReference>
<feature type="compositionally biased region" description="Low complexity" evidence="1">
    <location>
        <begin position="1"/>
        <end position="19"/>
    </location>
</feature>
<evidence type="ECO:0000256" key="1">
    <source>
        <dbReference type="SAM" id="MobiDB-lite"/>
    </source>
</evidence>
<proteinExistence type="predicted"/>
<name>A0A165DHI1_EXIGL</name>
<feature type="region of interest" description="Disordered" evidence="1">
    <location>
        <begin position="1"/>
        <end position="23"/>
    </location>
</feature>
<evidence type="ECO:0000313" key="3">
    <source>
        <dbReference type="Proteomes" id="UP000077266"/>
    </source>
</evidence>
<gene>
    <name evidence="2" type="ORF">EXIGLDRAFT_727035</name>
</gene>
<evidence type="ECO:0000313" key="2">
    <source>
        <dbReference type="EMBL" id="KZV84542.1"/>
    </source>
</evidence>
<dbReference type="Proteomes" id="UP000077266">
    <property type="component" value="Unassembled WGS sequence"/>
</dbReference>
<protein>
    <submittedName>
        <fullName evidence="2">Uncharacterized protein</fullName>
    </submittedName>
</protein>
<dbReference type="AlphaFoldDB" id="A0A165DHI1"/>
<keyword evidence="3" id="KW-1185">Reference proteome</keyword>
<organism evidence="2 3">
    <name type="scientific">Exidia glandulosa HHB12029</name>
    <dbReference type="NCBI Taxonomy" id="1314781"/>
    <lineage>
        <taxon>Eukaryota</taxon>
        <taxon>Fungi</taxon>
        <taxon>Dikarya</taxon>
        <taxon>Basidiomycota</taxon>
        <taxon>Agaricomycotina</taxon>
        <taxon>Agaricomycetes</taxon>
        <taxon>Auriculariales</taxon>
        <taxon>Exidiaceae</taxon>
        <taxon>Exidia</taxon>
    </lineage>
</organism>
<reference evidence="2 3" key="1">
    <citation type="journal article" date="2016" name="Mol. Biol. Evol.">
        <title>Comparative Genomics of Early-Diverging Mushroom-Forming Fungi Provides Insights into the Origins of Lignocellulose Decay Capabilities.</title>
        <authorList>
            <person name="Nagy L.G."/>
            <person name="Riley R."/>
            <person name="Tritt A."/>
            <person name="Adam C."/>
            <person name="Daum C."/>
            <person name="Floudas D."/>
            <person name="Sun H."/>
            <person name="Yadav J.S."/>
            <person name="Pangilinan J."/>
            <person name="Larsson K.H."/>
            <person name="Matsuura K."/>
            <person name="Barry K."/>
            <person name="Labutti K."/>
            <person name="Kuo R."/>
            <person name="Ohm R.A."/>
            <person name="Bhattacharya S.S."/>
            <person name="Shirouzu T."/>
            <person name="Yoshinaga Y."/>
            <person name="Martin F.M."/>
            <person name="Grigoriev I.V."/>
            <person name="Hibbett D.S."/>
        </authorList>
    </citation>
    <scope>NUCLEOTIDE SEQUENCE [LARGE SCALE GENOMIC DNA]</scope>
    <source>
        <strain evidence="2 3">HHB12029</strain>
    </source>
</reference>
<dbReference type="InParanoid" id="A0A165DHI1"/>
<sequence length="176" mass="19808">MSPLSHSSSSSSHSDSGSSTPVDEKLARLSLAKDVIDSEFDFGTFDGIFDYLSQRERPRLSPLREPYEPDLRDKIEALSKAAPAVRAVRARQLLPREARRYSPARQNMWKTMKHPLLNELYRDHGGPIKFQNAIEGADGKRVSEVRRAPLEQAQFEEMKTIAKWAAKNFVPGKGGK</sequence>
<accession>A0A165DHI1</accession>